<name>A0A9N9HDV3_9GLOM</name>
<organism evidence="2 3">
    <name type="scientific">Paraglomus occultum</name>
    <dbReference type="NCBI Taxonomy" id="144539"/>
    <lineage>
        <taxon>Eukaryota</taxon>
        <taxon>Fungi</taxon>
        <taxon>Fungi incertae sedis</taxon>
        <taxon>Mucoromycota</taxon>
        <taxon>Glomeromycotina</taxon>
        <taxon>Glomeromycetes</taxon>
        <taxon>Paraglomerales</taxon>
        <taxon>Paraglomeraceae</taxon>
        <taxon>Paraglomus</taxon>
    </lineage>
</organism>
<feature type="region of interest" description="Disordered" evidence="1">
    <location>
        <begin position="102"/>
        <end position="143"/>
    </location>
</feature>
<reference evidence="2" key="1">
    <citation type="submission" date="2021-06" db="EMBL/GenBank/DDBJ databases">
        <authorList>
            <person name="Kallberg Y."/>
            <person name="Tangrot J."/>
            <person name="Rosling A."/>
        </authorList>
    </citation>
    <scope>NUCLEOTIDE SEQUENCE</scope>
    <source>
        <strain evidence="2">IA702</strain>
    </source>
</reference>
<feature type="non-terminal residue" evidence="2">
    <location>
        <position position="162"/>
    </location>
</feature>
<proteinExistence type="predicted"/>
<accession>A0A9N9HDV3</accession>
<feature type="non-terminal residue" evidence="2">
    <location>
        <position position="1"/>
    </location>
</feature>
<evidence type="ECO:0000313" key="2">
    <source>
        <dbReference type="EMBL" id="CAG8667908.1"/>
    </source>
</evidence>
<keyword evidence="3" id="KW-1185">Reference proteome</keyword>
<feature type="compositionally biased region" description="Basic and acidic residues" evidence="1">
    <location>
        <begin position="102"/>
        <end position="116"/>
    </location>
</feature>
<dbReference type="OrthoDB" id="21643at2759"/>
<dbReference type="Proteomes" id="UP000789572">
    <property type="component" value="Unassembled WGS sequence"/>
</dbReference>
<dbReference type="AlphaFoldDB" id="A0A9N9HDV3"/>
<protein>
    <submittedName>
        <fullName evidence="2">753_t:CDS:1</fullName>
    </submittedName>
</protein>
<gene>
    <name evidence="2" type="ORF">POCULU_LOCUS10800</name>
</gene>
<feature type="region of interest" description="Disordered" evidence="1">
    <location>
        <begin position="45"/>
        <end position="68"/>
    </location>
</feature>
<dbReference type="EMBL" id="CAJVPJ010006335">
    <property type="protein sequence ID" value="CAG8667908.1"/>
    <property type="molecule type" value="Genomic_DNA"/>
</dbReference>
<sequence length="162" mass="18241">GWKKARYGRAVAVMRLRKDDGTKAVFNPQHQNNLKRFTERDLEQLEQMPSDASSSESHAVNDKSDDGLQKLKLMKENQDKMANLKMVSSQSPSIIDGLKQLSLDKNKDMNKKDQNTKAEQVMETDDLPPKDPASTPMPDVSKDVRIEINTDLKQLFGPATAK</sequence>
<evidence type="ECO:0000313" key="3">
    <source>
        <dbReference type="Proteomes" id="UP000789572"/>
    </source>
</evidence>
<evidence type="ECO:0000256" key="1">
    <source>
        <dbReference type="SAM" id="MobiDB-lite"/>
    </source>
</evidence>
<comment type="caution">
    <text evidence="2">The sequence shown here is derived from an EMBL/GenBank/DDBJ whole genome shotgun (WGS) entry which is preliminary data.</text>
</comment>
<feature type="compositionally biased region" description="Basic and acidic residues" evidence="1">
    <location>
        <begin position="59"/>
        <end position="68"/>
    </location>
</feature>